<protein>
    <recommendedName>
        <fullName evidence="6">Ion-translocating oxidoreductase complex subunit G</fullName>
        <ecNumber evidence="6">7.-.-.-</ecNumber>
    </recommendedName>
    <alternativeName>
        <fullName evidence="6">Rnf electron transport complex subunit G</fullName>
    </alternativeName>
</protein>
<dbReference type="NCBIfam" id="TIGR01947">
    <property type="entry name" value="rnfG"/>
    <property type="match status" value="1"/>
</dbReference>
<comment type="function">
    <text evidence="6">Part of a membrane-bound complex that couples electron transfer with translocation of ions across the membrane.</text>
</comment>
<keyword evidence="6" id="KW-1278">Translocase</keyword>
<dbReference type="NCBIfam" id="NF045876">
    <property type="entry name" value="RnfG_DVU2794"/>
    <property type="match status" value="1"/>
</dbReference>
<keyword evidence="6" id="KW-1133">Transmembrane helix</keyword>
<dbReference type="PIRSF" id="PIRSF006091">
    <property type="entry name" value="E_trnsport_RnfG"/>
    <property type="match status" value="1"/>
</dbReference>
<dbReference type="RefSeq" id="WP_236889364.1">
    <property type="nucleotide sequence ID" value="NZ_AP024488.1"/>
</dbReference>
<keyword evidence="1 6" id="KW-0813">Transport</keyword>
<dbReference type="EC" id="7.-.-.-" evidence="6"/>
<keyword evidence="4 6" id="KW-0288">FMN</keyword>
<keyword evidence="3 6" id="KW-0285">Flavoprotein</keyword>
<dbReference type="InterPro" id="IPR010209">
    <property type="entry name" value="Ion_transpt_RnfG/RsxG"/>
</dbReference>
<gene>
    <name evidence="6" type="primary">rnfG</name>
    <name evidence="8" type="ORF">DSLASN_35860</name>
</gene>
<comment type="cofactor">
    <cofactor evidence="6">
        <name>FMN</name>
        <dbReference type="ChEBI" id="CHEBI:58210"/>
    </cofactor>
</comment>
<keyword evidence="5 6" id="KW-0249">Electron transport</keyword>
<dbReference type="Proteomes" id="UP001320148">
    <property type="component" value="Chromosome"/>
</dbReference>
<evidence type="ECO:0000256" key="1">
    <source>
        <dbReference type="ARBA" id="ARBA00022448"/>
    </source>
</evidence>
<accession>A0ABN6F6C2</accession>
<dbReference type="HAMAP" id="MF_00479">
    <property type="entry name" value="RsxG_RnfG"/>
    <property type="match status" value="1"/>
</dbReference>
<keyword evidence="6" id="KW-0812">Transmembrane</keyword>
<sequence>MNEMFKMVLVLAVLCSASGGILAGVRSLTMDRIEYQQLKFEKEPVIRSIFADADNDPMSDRFKLTDGETQRTIFPGKVGDQNIVALEALGKGGFSGDVGILVAFDIDSDTIVGSGVTTHSETPGFGSKAKEDPSFVAQFEGRGVSEPASVKNDGGDIDAISGATITSRAVCVGLNEASAIYQRLKPELKKSMDNLASKGGTN</sequence>
<dbReference type="PANTHER" id="PTHR36118">
    <property type="entry name" value="ION-TRANSLOCATING OXIDOREDUCTASE COMPLEX SUBUNIT G"/>
    <property type="match status" value="1"/>
</dbReference>
<organism evidence="8 9">
    <name type="scientific">Desulfoluna limicola</name>
    <dbReference type="NCBI Taxonomy" id="2810562"/>
    <lineage>
        <taxon>Bacteria</taxon>
        <taxon>Pseudomonadati</taxon>
        <taxon>Thermodesulfobacteriota</taxon>
        <taxon>Desulfobacteria</taxon>
        <taxon>Desulfobacterales</taxon>
        <taxon>Desulfolunaceae</taxon>
        <taxon>Desulfoluna</taxon>
    </lineage>
</organism>
<evidence type="ECO:0000256" key="5">
    <source>
        <dbReference type="ARBA" id="ARBA00022982"/>
    </source>
</evidence>
<evidence type="ECO:0000256" key="6">
    <source>
        <dbReference type="HAMAP-Rule" id="MF_00479"/>
    </source>
</evidence>
<feature type="modified residue" description="FMN phosphoryl threonine" evidence="6">
    <location>
        <position position="164"/>
    </location>
</feature>
<feature type="domain" description="FMN-binding" evidence="7">
    <location>
        <begin position="93"/>
        <end position="181"/>
    </location>
</feature>
<evidence type="ECO:0000259" key="7">
    <source>
        <dbReference type="SMART" id="SM00900"/>
    </source>
</evidence>
<dbReference type="InterPro" id="IPR007329">
    <property type="entry name" value="FMN-bd"/>
</dbReference>
<dbReference type="PANTHER" id="PTHR36118:SF1">
    <property type="entry name" value="ION-TRANSLOCATING OXIDOREDUCTASE COMPLEX SUBUNIT G"/>
    <property type="match status" value="1"/>
</dbReference>
<dbReference type="Pfam" id="PF04205">
    <property type="entry name" value="FMN_bind"/>
    <property type="match status" value="1"/>
</dbReference>
<comment type="subunit">
    <text evidence="6">The complex is composed of six subunits: RnfA, RnfB, RnfC, RnfD, RnfE and RnfG.</text>
</comment>
<proteinExistence type="inferred from homology"/>
<evidence type="ECO:0000313" key="8">
    <source>
        <dbReference type="EMBL" id="BCS97954.1"/>
    </source>
</evidence>
<evidence type="ECO:0000256" key="3">
    <source>
        <dbReference type="ARBA" id="ARBA00022630"/>
    </source>
</evidence>
<evidence type="ECO:0000313" key="9">
    <source>
        <dbReference type="Proteomes" id="UP001320148"/>
    </source>
</evidence>
<reference evidence="8 9" key="1">
    <citation type="submission" date="2021-02" db="EMBL/GenBank/DDBJ databases">
        <title>Complete genome of Desulfoluna sp. strain ASN36.</title>
        <authorList>
            <person name="Takahashi A."/>
            <person name="Kojima H."/>
            <person name="Fukui M."/>
        </authorList>
    </citation>
    <scope>NUCLEOTIDE SEQUENCE [LARGE SCALE GENOMIC DNA]</scope>
    <source>
        <strain evidence="8 9">ASN36</strain>
    </source>
</reference>
<dbReference type="SMART" id="SM00900">
    <property type="entry name" value="FMN_bind"/>
    <property type="match status" value="1"/>
</dbReference>
<evidence type="ECO:0000256" key="2">
    <source>
        <dbReference type="ARBA" id="ARBA00022553"/>
    </source>
</evidence>
<name>A0ABN6F6C2_9BACT</name>
<comment type="subcellular location">
    <subcellularLocation>
        <location evidence="6">Cell membrane</location>
        <topology evidence="6">Single-pass membrane protein</topology>
    </subcellularLocation>
</comment>
<keyword evidence="6" id="KW-0472">Membrane</keyword>
<keyword evidence="9" id="KW-1185">Reference proteome</keyword>
<keyword evidence="2 6" id="KW-0597">Phosphoprotein</keyword>
<evidence type="ECO:0000256" key="4">
    <source>
        <dbReference type="ARBA" id="ARBA00022643"/>
    </source>
</evidence>
<keyword evidence="6" id="KW-1003">Cell membrane</keyword>
<dbReference type="EMBL" id="AP024488">
    <property type="protein sequence ID" value="BCS97954.1"/>
    <property type="molecule type" value="Genomic_DNA"/>
</dbReference>
<comment type="similarity">
    <text evidence="6">Belongs to the RnfG family.</text>
</comment>